<dbReference type="GO" id="GO:0004673">
    <property type="term" value="F:protein histidine kinase activity"/>
    <property type="evidence" value="ECO:0007669"/>
    <property type="project" value="UniProtKB-EC"/>
</dbReference>
<dbReference type="PANTHER" id="PTHR43711">
    <property type="entry name" value="TWO-COMPONENT HISTIDINE KINASE"/>
    <property type="match status" value="1"/>
</dbReference>
<dbReference type="InterPro" id="IPR036890">
    <property type="entry name" value="HATPase_C_sf"/>
</dbReference>
<evidence type="ECO:0000313" key="8">
    <source>
        <dbReference type="Proteomes" id="UP000006230"/>
    </source>
</evidence>
<dbReference type="eggNOG" id="COG2205">
    <property type="taxonomic scope" value="Bacteria"/>
</dbReference>
<keyword evidence="4 7" id="KW-0418">Kinase</keyword>
<gene>
    <name evidence="7" type="ORF">R2601_03318</name>
</gene>
<evidence type="ECO:0000259" key="6">
    <source>
        <dbReference type="PROSITE" id="PS50109"/>
    </source>
</evidence>
<feature type="domain" description="Histidine kinase" evidence="6">
    <location>
        <begin position="1"/>
        <end position="122"/>
    </location>
</feature>
<dbReference type="InterPro" id="IPR004358">
    <property type="entry name" value="Sig_transdc_His_kin-like_C"/>
</dbReference>
<dbReference type="EC" id="2.7.13.3" evidence="2"/>
<organism evidence="7 8">
    <name type="scientific">Salipiger bermudensis (strain DSM 26914 / JCM 13377 / KCTC 12554 / HTCC2601)</name>
    <name type="common">Pelagibaca bermudensis</name>
    <dbReference type="NCBI Taxonomy" id="314265"/>
    <lineage>
        <taxon>Bacteria</taxon>
        <taxon>Pseudomonadati</taxon>
        <taxon>Pseudomonadota</taxon>
        <taxon>Alphaproteobacteria</taxon>
        <taxon>Rhodobacterales</taxon>
        <taxon>Roseobacteraceae</taxon>
        <taxon>Salipiger</taxon>
    </lineage>
</organism>
<reference evidence="7" key="1">
    <citation type="journal article" date="2010" name="J. Bacteriol.">
        <title>Genome sequences of Pelagibaca bermudensis HTCC2601T and Maritimibacter alkaliphilus HTCC2654T, the type strains of two marine Roseobacter genera.</title>
        <authorList>
            <person name="Thrash J.C."/>
            <person name="Cho J.C."/>
            <person name="Ferriera S."/>
            <person name="Johnson J."/>
            <person name="Vergin K.L."/>
            <person name="Giovannoni S.J."/>
        </authorList>
    </citation>
    <scope>NUCLEOTIDE SEQUENCE [LARGE SCALE GENOMIC DNA]</scope>
    <source>
        <strain evidence="7">HTCC2601</strain>
    </source>
</reference>
<keyword evidence="8" id="KW-1185">Reference proteome</keyword>
<dbReference type="InterPro" id="IPR005467">
    <property type="entry name" value="His_kinase_dom"/>
</dbReference>
<dbReference type="Pfam" id="PF02518">
    <property type="entry name" value="HATPase_c"/>
    <property type="match status" value="1"/>
</dbReference>
<evidence type="ECO:0000256" key="3">
    <source>
        <dbReference type="ARBA" id="ARBA00022679"/>
    </source>
</evidence>
<dbReference type="SUPFAM" id="SSF55874">
    <property type="entry name" value="ATPase domain of HSP90 chaperone/DNA topoisomerase II/histidine kinase"/>
    <property type="match status" value="1"/>
</dbReference>
<comment type="catalytic activity">
    <reaction evidence="1">
        <text>ATP + protein L-histidine = ADP + protein N-phospho-L-histidine.</text>
        <dbReference type="EC" id="2.7.13.3"/>
    </reaction>
</comment>
<proteinExistence type="predicted"/>
<accession>Q0FWI2</accession>
<dbReference type="InterPro" id="IPR003594">
    <property type="entry name" value="HATPase_dom"/>
</dbReference>
<evidence type="ECO:0000256" key="2">
    <source>
        <dbReference type="ARBA" id="ARBA00012438"/>
    </source>
</evidence>
<dbReference type="HOGENOM" id="CLU_000445_89_31_5"/>
<keyword evidence="3" id="KW-0808">Transferase</keyword>
<dbReference type="EMBL" id="AATQ01000001">
    <property type="protein sequence ID" value="EAU48570.1"/>
    <property type="molecule type" value="Genomic_DNA"/>
</dbReference>
<dbReference type="SMART" id="SM00387">
    <property type="entry name" value="HATPase_c"/>
    <property type="match status" value="1"/>
</dbReference>
<evidence type="ECO:0000256" key="5">
    <source>
        <dbReference type="ARBA" id="ARBA00023012"/>
    </source>
</evidence>
<dbReference type="STRING" id="314265.R2601_03318"/>
<evidence type="ECO:0000256" key="1">
    <source>
        <dbReference type="ARBA" id="ARBA00000085"/>
    </source>
</evidence>
<dbReference type="PRINTS" id="PR00344">
    <property type="entry name" value="BCTRLSENSOR"/>
</dbReference>
<dbReference type="PANTHER" id="PTHR43711:SF28">
    <property type="entry name" value="SENSOR HISTIDINE KINASE YXDK"/>
    <property type="match status" value="1"/>
</dbReference>
<dbReference type="CDD" id="cd00075">
    <property type="entry name" value="HATPase"/>
    <property type="match status" value="1"/>
</dbReference>
<sequence length="130" mass="13720">MELKPAAPSPALPLHAERIRRLASNLISNAIKASPENGLVTVGLTTDGHGFWVQDRGPGIPVALQPKIFERFSRAPSYRVDEGSGLGLSIVKAISDQHLGTIDIETAEGEGTTFTVRFPASESASLDATG</sequence>
<evidence type="ECO:0000313" key="7">
    <source>
        <dbReference type="EMBL" id="EAU48570.1"/>
    </source>
</evidence>
<dbReference type="AlphaFoldDB" id="Q0FWI2"/>
<dbReference type="InterPro" id="IPR050736">
    <property type="entry name" value="Sensor_HK_Regulatory"/>
</dbReference>
<protein>
    <recommendedName>
        <fullName evidence="2">histidine kinase</fullName>
        <ecNumber evidence="2">2.7.13.3</ecNumber>
    </recommendedName>
</protein>
<evidence type="ECO:0000256" key="4">
    <source>
        <dbReference type="ARBA" id="ARBA00022777"/>
    </source>
</evidence>
<dbReference type="Proteomes" id="UP000006230">
    <property type="component" value="Unassembled WGS sequence"/>
</dbReference>
<keyword evidence="5" id="KW-0902">Two-component regulatory system</keyword>
<dbReference type="GO" id="GO:0000160">
    <property type="term" value="P:phosphorelay signal transduction system"/>
    <property type="evidence" value="ECO:0007669"/>
    <property type="project" value="UniProtKB-KW"/>
</dbReference>
<dbReference type="Gene3D" id="3.30.565.10">
    <property type="entry name" value="Histidine kinase-like ATPase, C-terminal domain"/>
    <property type="match status" value="1"/>
</dbReference>
<dbReference type="PROSITE" id="PS50109">
    <property type="entry name" value="HIS_KIN"/>
    <property type="match status" value="1"/>
</dbReference>
<name>Q0FWI2_SALBH</name>
<comment type="caution">
    <text evidence="7">The sequence shown here is derived from an EMBL/GenBank/DDBJ whole genome shotgun (WGS) entry which is preliminary data.</text>
</comment>